<dbReference type="EMBL" id="JASHIF010000022">
    <property type="protein sequence ID" value="MDI9861820.1"/>
    <property type="molecule type" value="Genomic_DNA"/>
</dbReference>
<organism evidence="1 2">
    <name type="scientific">Flectobacillus roseus</name>
    <dbReference type="NCBI Taxonomy" id="502259"/>
    <lineage>
        <taxon>Bacteria</taxon>
        <taxon>Pseudomonadati</taxon>
        <taxon>Bacteroidota</taxon>
        <taxon>Cytophagia</taxon>
        <taxon>Cytophagales</taxon>
        <taxon>Flectobacillaceae</taxon>
        <taxon>Flectobacillus</taxon>
    </lineage>
</organism>
<gene>
    <name evidence="1" type="ORF">QM524_21545</name>
</gene>
<comment type="caution">
    <text evidence="1">The sequence shown here is derived from an EMBL/GenBank/DDBJ whole genome shotgun (WGS) entry which is preliminary data.</text>
</comment>
<evidence type="ECO:0000313" key="1">
    <source>
        <dbReference type="EMBL" id="MDI9861820.1"/>
    </source>
</evidence>
<protein>
    <submittedName>
        <fullName evidence="1">Uncharacterized protein</fullName>
    </submittedName>
</protein>
<dbReference type="RefSeq" id="WP_166577609.1">
    <property type="nucleotide sequence ID" value="NZ_JASHIF010000022.1"/>
</dbReference>
<keyword evidence="2" id="KW-1185">Reference proteome</keyword>
<dbReference type="Proteomes" id="UP001236507">
    <property type="component" value="Unassembled WGS sequence"/>
</dbReference>
<proteinExistence type="predicted"/>
<reference evidence="1 2" key="1">
    <citation type="submission" date="2023-05" db="EMBL/GenBank/DDBJ databases">
        <title>Novel species of genus Flectobacillus isolated from stream in China.</title>
        <authorList>
            <person name="Lu H."/>
        </authorList>
    </citation>
    <scope>NUCLEOTIDE SEQUENCE [LARGE SCALE GENOMIC DNA]</scope>
    <source>
        <strain evidence="1 2">KCTC 42575</strain>
    </source>
</reference>
<evidence type="ECO:0000313" key="2">
    <source>
        <dbReference type="Proteomes" id="UP001236507"/>
    </source>
</evidence>
<name>A0ABT6YE78_9BACT</name>
<sequence>MIKKDKKVKEKKDLSSYITCLIQDPVKDFTISFDRALLEKKREKYGDKLIFNPA</sequence>
<accession>A0ABT6YE78</accession>